<protein>
    <submittedName>
        <fullName evidence="1">Uncharacterized protein</fullName>
    </submittedName>
</protein>
<dbReference type="OrthoDB" id="1117699at2"/>
<name>A0A1K2ISW2_9FLAO</name>
<evidence type="ECO:0000313" key="2">
    <source>
        <dbReference type="Proteomes" id="UP000182544"/>
    </source>
</evidence>
<organism evidence="1 2">
    <name type="scientific">Flaviramulus basaltis</name>
    <dbReference type="NCBI Taxonomy" id="369401"/>
    <lineage>
        <taxon>Bacteria</taxon>
        <taxon>Pseudomonadati</taxon>
        <taxon>Bacteroidota</taxon>
        <taxon>Flavobacteriia</taxon>
        <taxon>Flavobacteriales</taxon>
        <taxon>Flavobacteriaceae</taxon>
        <taxon>Flaviramulus</taxon>
    </lineage>
</organism>
<sequence>MNQQLKLVISFIFLSFYCFSQTQESTIFFNDGDSIEGYGMIKNNKVKFRASLDSEGDFWDFESITKIEFYGFEMYKTYEYVKLKPNMNPILLELVTGGEVSLYREEKSKWTGSNIPNIPDEYGKKGVPGSSQKVVEVKNYIKRNSDEFPSCLNCGVFNNWRKRATDFFSDCEYLVKKIKANEFRDLQEIVEFYNDFCAE</sequence>
<dbReference type="AlphaFoldDB" id="A0A1K2ISW2"/>
<dbReference type="RefSeq" id="WP_072403812.1">
    <property type="nucleotide sequence ID" value="NZ_FPKV01000023.1"/>
</dbReference>
<dbReference type="Proteomes" id="UP000182544">
    <property type="component" value="Unassembled WGS sequence"/>
</dbReference>
<accession>A0A1K2ISW2</accession>
<keyword evidence="2" id="KW-1185">Reference proteome</keyword>
<evidence type="ECO:0000313" key="1">
    <source>
        <dbReference type="EMBL" id="SFZ95280.1"/>
    </source>
</evidence>
<proteinExistence type="predicted"/>
<gene>
    <name evidence="1" type="ORF">SAMN05428642_1231</name>
</gene>
<dbReference type="EMBL" id="FPKV01000023">
    <property type="protein sequence ID" value="SFZ95280.1"/>
    <property type="molecule type" value="Genomic_DNA"/>
</dbReference>
<reference evidence="1 2" key="1">
    <citation type="submission" date="2016-10" db="EMBL/GenBank/DDBJ databases">
        <authorList>
            <person name="de Groot N.N."/>
        </authorList>
    </citation>
    <scope>NUCLEOTIDE SEQUENCE [LARGE SCALE GENOMIC DNA]</scope>
    <source>
        <strain evidence="1 2">DSM 18180</strain>
    </source>
</reference>